<sequence>MISNFYANLTTALSAQILPQLMATTLFTMFSYYPPTSTTPNDRTIQEADINRFLFEFLDPSLIPGMMGINLVDIIPVQKRAIALKNILDVAISGNYIDAKIADEIYRFLTGILPISLMPIVNDLFHIGIASPPPAFQIDKNTKQVSFAQKEMNYPEFSSATKSFTETGSHLLDIFKMPYTLFAKQYNQYGIGLGEAFIFIATFIGIF</sequence>
<accession>Q14PV8</accession>
<dbReference type="AlphaFoldDB" id="Q14PV8"/>
<keyword evidence="1" id="KW-0472">Membrane</keyword>
<gene>
    <name evidence="1" type="ORF">SPICI03_006</name>
</gene>
<reference evidence="1" key="1">
    <citation type="journal article" date="2010" name="Appl. Environ. Microbiol.">
        <title>Partial chromosome sequence of Spiroplasma citri reveals extensive viral invasion and important gene decay.</title>
        <authorList>
            <person name="Carle P."/>
            <person name="Saillard C."/>
            <person name="Carrere N."/>
            <person name="Carrere S."/>
            <person name="Duret S."/>
            <person name="Eveillard S."/>
            <person name="Gaurivaud P."/>
            <person name="Gourgues G."/>
            <person name="Gouzy J."/>
            <person name="Salar P."/>
            <person name="Verdin E."/>
            <person name="Breton M."/>
            <person name="Blanchard A."/>
            <person name="Laigret F."/>
            <person name="Bove J.M."/>
            <person name="Renaudin J."/>
            <person name="Foissac X."/>
        </authorList>
    </citation>
    <scope>NUCLEOTIDE SEQUENCE</scope>
    <source>
        <strain evidence="1">GII3-3X</strain>
    </source>
</reference>
<dbReference type="EMBL" id="AM285304">
    <property type="protein sequence ID" value="CAK98471.1"/>
    <property type="molecule type" value="Genomic_DNA"/>
</dbReference>
<evidence type="ECO:0000313" key="1">
    <source>
        <dbReference type="EMBL" id="CAK98471.1"/>
    </source>
</evidence>
<keyword evidence="1" id="KW-0812">Transmembrane</keyword>
<proteinExistence type="predicted"/>
<name>Q14PV8_SPICI</name>
<organism evidence="1">
    <name type="scientific">Spiroplasma citri</name>
    <dbReference type="NCBI Taxonomy" id="2133"/>
    <lineage>
        <taxon>Bacteria</taxon>
        <taxon>Bacillati</taxon>
        <taxon>Mycoplasmatota</taxon>
        <taxon>Mollicutes</taxon>
        <taxon>Entomoplasmatales</taxon>
        <taxon>Spiroplasmataceae</taxon>
        <taxon>Spiroplasma</taxon>
    </lineage>
</organism>
<protein>
    <submittedName>
        <fullName evidence="1">Hypothetical transmembrane protein</fullName>
    </submittedName>
</protein>